<name>A0A1G7YWW5_ANETH</name>
<evidence type="ECO:0000313" key="2">
    <source>
        <dbReference type="EMBL" id="SDH00739.1"/>
    </source>
</evidence>
<evidence type="ECO:0000313" key="4">
    <source>
        <dbReference type="Proteomes" id="UP000826616"/>
    </source>
</evidence>
<dbReference type="EMBL" id="CP080764">
    <property type="protein sequence ID" value="QYY44279.1"/>
    <property type="molecule type" value="Genomic_DNA"/>
</dbReference>
<evidence type="ECO:0000313" key="1">
    <source>
        <dbReference type="EMBL" id="QYY44279.1"/>
    </source>
</evidence>
<dbReference type="Proteomes" id="UP000198956">
    <property type="component" value="Unassembled WGS sequence"/>
</dbReference>
<reference evidence="2 3" key="1">
    <citation type="submission" date="2016-10" db="EMBL/GenBank/DDBJ databases">
        <authorList>
            <person name="de Groot N.N."/>
        </authorList>
    </citation>
    <scope>NUCLEOTIDE SEQUENCE [LARGE SCALE GENOMIC DNA]</scope>
    <source>
        <strain evidence="2 3">L 420-91</strain>
    </source>
</reference>
<evidence type="ECO:0000313" key="3">
    <source>
        <dbReference type="Proteomes" id="UP000198956"/>
    </source>
</evidence>
<gene>
    <name evidence="1" type="ORF">K3F53_08930</name>
    <name evidence="2" type="ORF">SAMN04489735_100830</name>
</gene>
<dbReference type="EMBL" id="FNDE01000008">
    <property type="protein sequence ID" value="SDH00739.1"/>
    <property type="molecule type" value="Genomic_DNA"/>
</dbReference>
<dbReference type="AlphaFoldDB" id="A0A1G7YWW5"/>
<accession>A0A1G7YWW5</accession>
<keyword evidence="4" id="KW-1185">Reference proteome</keyword>
<organism evidence="2 3">
    <name type="scientific">Aneurinibacillus thermoaerophilus</name>
    <dbReference type="NCBI Taxonomy" id="143495"/>
    <lineage>
        <taxon>Bacteria</taxon>
        <taxon>Bacillati</taxon>
        <taxon>Bacillota</taxon>
        <taxon>Bacilli</taxon>
        <taxon>Bacillales</taxon>
        <taxon>Paenibacillaceae</taxon>
        <taxon>Aneurinibacillus group</taxon>
        <taxon>Aneurinibacillus</taxon>
    </lineage>
</organism>
<dbReference type="RefSeq" id="WP_156424042.1">
    <property type="nucleotide sequence ID" value="NZ_CP080764.1"/>
</dbReference>
<proteinExistence type="predicted"/>
<protein>
    <submittedName>
        <fullName evidence="2">Uncharacterized protein</fullName>
    </submittedName>
</protein>
<dbReference type="Proteomes" id="UP000826616">
    <property type="component" value="Chromosome"/>
</dbReference>
<dbReference type="GeneID" id="97141490"/>
<sequence length="50" mass="6205">MEYKHEWTEEEMKAWHYWEMEWLKKDLLKMTLSDLPSLSVSENGQRFSEP</sequence>
<reference evidence="1 4" key="2">
    <citation type="submission" date="2021-08" db="EMBL/GenBank/DDBJ databases">
        <title>Complete genome sequence of the strain Aneurinibacillus thermoaerophilus CCM 8960.</title>
        <authorList>
            <person name="Musilova J."/>
            <person name="Kourilova X."/>
            <person name="Pernicova I."/>
            <person name="Bezdicek M."/>
            <person name="Lengerova M."/>
            <person name="Obruca S."/>
            <person name="Sedlar K."/>
        </authorList>
    </citation>
    <scope>NUCLEOTIDE SEQUENCE [LARGE SCALE GENOMIC DNA]</scope>
    <source>
        <strain evidence="1 4">CCM 8960</strain>
    </source>
</reference>